<keyword evidence="3" id="KW-1185">Reference proteome</keyword>
<comment type="caution">
    <text evidence="2">The sequence shown here is derived from an EMBL/GenBank/DDBJ whole genome shotgun (WGS) entry which is preliminary data.</text>
</comment>
<feature type="region of interest" description="Disordered" evidence="1">
    <location>
        <begin position="120"/>
        <end position="150"/>
    </location>
</feature>
<evidence type="ECO:0000313" key="3">
    <source>
        <dbReference type="Proteomes" id="UP000467700"/>
    </source>
</evidence>
<name>A0A8S0VQB6_CYCAE</name>
<dbReference type="Proteomes" id="UP000467700">
    <property type="component" value="Unassembled WGS sequence"/>
</dbReference>
<dbReference type="AlphaFoldDB" id="A0A8S0VQB6"/>
<reference evidence="2 3" key="1">
    <citation type="submission" date="2020-01" db="EMBL/GenBank/DDBJ databases">
        <authorList>
            <person name="Gupta K D."/>
        </authorList>
    </citation>
    <scope>NUCLEOTIDE SEQUENCE [LARGE SCALE GENOMIC DNA]</scope>
</reference>
<gene>
    <name evidence="2" type="ORF">AAE3_LOCUS1748</name>
</gene>
<proteinExistence type="predicted"/>
<protein>
    <submittedName>
        <fullName evidence="2">Uncharacterized protein</fullName>
    </submittedName>
</protein>
<evidence type="ECO:0000313" key="2">
    <source>
        <dbReference type="EMBL" id="CAA7259405.1"/>
    </source>
</evidence>
<dbReference type="EMBL" id="CACVBS010000024">
    <property type="protein sequence ID" value="CAA7259405.1"/>
    <property type="molecule type" value="Genomic_DNA"/>
</dbReference>
<evidence type="ECO:0000256" key="1">
    <source>
        <dbReference type="SAM" id="MobiDB-lite"/>
    </source>
</evidence>
<feature type="compositionally biased region" description="Basic and acidic residues" evidence="1">
    <location>
        <begin position="138"/>
        <end position="150"/>
    </location>
</feature>
<sequence length="150" mass="16945">MALRYALHRPRQEREAPSLVCIRRYVSHLEGPHLYPYIRCGCPGDQSQEIAPAPALAIVSLGLSGSTHRIRKHRLRSSYLSSVHLPDLLGATHPSDHYAVWFVAKSGQRRKDLKEKYKSLRKKKGALRSEPGSTGLFLDHRVRSEGRLKG</sequence>
<organism evidence="2 3">
    <name type="scientific">Cyclocybe aegerita</name>
    <name type="common">Black poplar mushroom</name>
    <name type="synonym">Agrocybe aegerita</name>
    <dbReference type="NCBI Taxonomy" id="1973307"/>
    <lineage>
        <taxon>Eukaryota</taxon>
        <taxon>Fungi</taxon>
        <taxon>Dikarya</taxon>
        <taxon>Basidiomycota</taxon>
        <taxon>Agaricomycotina</taxon>
        <taxon>Agaricomycetes</taxon>
        <taxon>Agaricomycetidae</taxon>
        <taxon>Agaricales</taxon>
        <taxon>Agaricineae</taxon>
        <taxon>Bolbitiaceae</taxon>
        <taxon>Cyclocybe</taxon>
    </lineage>
</organism>
<accession>A0A8S0VQB6</accession>